<reference evidence="1" key="1">
    <citation type="submission" date="2013-11" db="EMBL/GenBank/DDBJ databases">
        <title>The Genome Sequence of Phytophthora parasitica IAC_01/95.</title>
        <authorList>
            <consortium name="The Broad Institute Genomics Platform"/>
            <person name="Russ C."/>
            <person name="Tyler B."/>
            <person name="Panabieres F."/>
            <person name="Shan W."/>
            <person name="Tripathy S."/>
            <person name="Grunwald N."/>
            <person name="Machado M."/>
            <person name="Johnson C.S."/>
            <person name="Arredondo F."/>
            <person name="Hong C."/>
            <person name="Coffey M."/>
            <person name="Young S.K."/>
            <person name="Zeng Q."/>
            <person name="Gargeya S."/>
            <person name="Fitzgerald M."/>
            <person name="Abouelleil A."/>
            <person name="Alvarado L."/>
            <person name="Chapman S.B."/>
            <person name="Gainer-Dewar J."/>
            <person name="Goldberg J."/>
            <person name="Griggs A."/>
            <person name="Gujja S."/>
            <person name="Hansen M."/>
            <person name="Howarth C."/>
            <person name="Imamovic A."/>
            <person name="Ireland A."/>
            <person name="Larimer J."/>
            <person name="McCowan C."/>
            <person name="Murphy C."/>
            <person name="Pearson M."/>
            <person name="Poon T.W."/>
            <person name="Priest M."/>
            <person name="Roberts A."/>
            <person name="Saif S."/>
            <person name="Shea T."/>
            <person name="Sykes S."/>
            <person name="Wortman J."/>
            <person name="Nusbaum C."/>
            <person name="Birren B."/>
        </authorList>
    </citation>
    <scope>NUCLEOTIDE SEQUENCE [LARGE SCALE GENOMIC DNA]</scope>
    <source>
        <strain evidence="1">IAC_01/95</strain>
    </source>
</reference>
<protein>
    <submittedName>
        <fullName evidence="1">Uncharacterized protein</fullName>
    </submittedName>
</protein>
<evidence type="ECO:0000313" key="1">
    <source>
        <dbReference type="EMBL" id="ETM42683.1"/>
    </source>
</evidence>
<dbReference type="AlphaFoldDB" id="W2N469"/>
<dbReference type="EMBL" id="KI693771">
    <property type="protein sequence ID" value="ETM42683.1"/>
    <property type="molecule type" value="Genomic_DNA"/>
</dbReference>
<accession>W2N469</accession>
<name>W2N469_PHYNI</name>
<proteinExistence type="predicted"/>
<gene>
    <name evidence="1" type="ORF">L914_11713</name>
</gene>
<sequence length="39" mass="4845">MCALRRQRQHQSCHDFTGTAQRTYYRLDEPRPWMWFSIA</sequence>
<organism evidence="1">
    <name type="scientific">Phytophthora nicotianae</name>
    <name type="common">Potato buckeye rot agent</name>
    <name type="synonym">Phytophthora parasitica</name>
    <dbReference type="NCBI Taxonomy" id="4792"/>
    <lineage>
        <taxon>Eukaryota</taxon>
        <taxon>Sar</taxon>
        <taxon>Stramenopiles</taxon>
        <taxon>Oomycota</taxon>
        <taxon>Peronosporomycetes</taxon>
        <taxon>Peronosporales</taxon>
        <taxon>Peronosporaceae</taxon>
        <taxon>Phytophthora</taxon>
    </lineage>
</organism>
<dbReference type="Proteomes" id="UP000054532">
    <property type="component" value="Unassembled WGS sequence"/>
</dbReference>